<name>A0A382FRM3_9ZZZZ</name>
<accession>A0A382FRM3</accession>
<sequence length="47" mass="5567">DPTWDLSGFTEQLTITVNMVNYLANSNVWPKWYEGNEFKSIREESKK</sequence>
<reference evidence="1" key="1">
    <citation type="submission" date="2018-05" db="EMBL/GenBank/DDBJ databases">
        <authorList>
            <person name="Lanie J.A."/>
            <person name="Ng W.-L."/>
            <person name="Kazmierczak K.M."/>
            <person name="Andrzejewski T.M."/>
            <person name="Davidsen T.M."/>
            <person name="Wayne K.J."/>
            <person name="Tettelin H."/>
            <person name="Glass J.I."/>
            <person name="Rusch D."/>
            <person name="Podicherti R."/>
            <person name="Tsui H.-C.T."/>
            <person name="Winkler M.E."/>
        </authorList>
    </citation>
    <scope>NUCLEOTIDE SEQUENCE</scope>
</reference>
<organism evidence="1">
    <name type="scientific">marine metagenome</name>
    <dbReference type="NCBI Taxonomy" id="408172"/>
    <lineage>
        <taxon>unclassified sequences</taxon>
        <taxon>metagenomes</taxon>
        <taxon>ecological metagenomes</taxon>
    </lineage>
</organism>
<dbReference type="AlphaFoldDB" id="A0A382FRM3"/>
<dbReference type="EMBL" id="UINC01050993">
    <property type="protein sequence ID" value="SVB64621.1"/>
    <property type="molecule type" value="Genomic_DNA"/>
</dbReference>
<protein>
    <submittedName>
        <fullName evidence="1">Uncharacterized protein</fullName>
    </submittedName>
</protein>
<gene>
    <name evidence="1" type="ORF">METZ01_LOCUS217475</name>
</gene>
<proteinExistence type="predicted"/>
<evidence type="ECO:0000313" key="1">
    <source>
        <dbReference type="EMBL" id="SVB64621.1"/>
    </source>
</evidence>
<feature type="non-terminal residue" evidence="1">
    <location>
        <position position="1"/>
    </location>
</feature>